<gene>
    <name evidence="1" type="ORF">HG543_15215</name>
</gene>
<evidence type="ECO:0000313" key="2">
    <source>
        <dbReference type="Proteomes" id="UP000518300"/>
    </source>
</evidence>
<protein>
    <submittedName>
        <fullName evidence="1">Uncharacterized protein</fullName>
    </submittedName>
</protein>
<name>A0A848LB99_9BACT</name>
<accession>A0A848LB99</accession>
<proteinExistence type="predicted"/>
<keyword evidence="2" id="KW-1185">Reference proteome</keyword>
<organism evidence="1 2">
    <name type="scientific">Pyxidicoccus fallax</name>
    <dbReference type="NCBI Taxonomy" id="394095"/>
    <lineage>
        <taxon>Bacteria</taxon>
        <taxon>Pseudomonadati</taxon>
        <taxon>Myxococcota</taxon>
        <taxon>Myxococcia</taxon>
        <taxon>Myxococcales</taxon>
        <taxon>Cystobacterineae</taxon>
        <taxon>Myxococcaceae</taxon>
        <taxon>Pyxidicoccus</taxon>
    </lineage>
</organism>
<reference evidence="1 2" key="1">
    <citation type="submission" date="2020-04" db="EMBL/GenBank/DDBJ databases">
        <title>Draft genome of Pyxidicoccus fallax type strain.</title>
        <authorList>
            <person name="Whitworth D.E."/>
        </authorList>
    </citation>
    <scope>NUCLEOTIDE SEQUENCE [LARGE SCALE GENOMIC DNA]</scope>
    <source>
        <strain evidence="1 2">DSM 14698</strain>
    </source>
</reference>
<dbReference type="RefSeq" id="WP_169345482.1">
    <property type="nucleotide sequence ID" value="NZ_JABBJJ010000059.1"/>
</dbReference>
<comment type="caution">
    <text evidence="1">The sequence shown here is derived from an EMBL/GenBank/DDBJ whole genome shotgun (WGS) entry which is preliminary data.</text>
</comment>
<sequence>MFAHPFSTGVIYRERLFTLCRSTGPLPFRPQAHGITPESVYVGALETFQDTYGISGGALFIEHCRLRLPYIDQLRIRAGKGPLLLGRAARVEPEETLCVVYENLHTPMSFTGGMLVGDGYILMPREEGRERQVRESTAHPIFEWRELGELLFEEGHLTEARDITEAAARLRQDLTTGPHEPGSPEWKTELATKVSPLFRRDYGGLEPRRRFRAPPIE</sequence>
<dbReference type="Proteomes" id="UP000518300">
    <property type="component" value="Unassembled WGS sequence"/>
</dbReference>
<dbReference type="EMBL" id="JABBJJ010000059">
    <property type="protein sequence ID" value="NMO16189.1"/>
    <property type="molecule type" value="Genomic_DNA"/>
</dbReference>
<dbReference type="AlphaFoldDB" id="A0A848LB99"/>
<evidence type="ECO:0000313" key="1">
    <source>
        <dbReference type="EMBL" id="NMO16189.1"/>
    </source>
</evidence>